<accession>A0A0B7BED5</accession>
<dbReference type="InterPro" id="IPR042769">
    <property type="entry name" value="SPATA6_fam"/>
</dbReference>
<feature type="compositionally biased region" description="Low complexity" evidence="3">
    <location>
        <begin position="262"/>
        <end position="272"/>
    </location>
</feature>
<protein>
    <recommendedName>
        <fullName evidence="4">Spermatogenesis-associated protein 6 N-terminal domain-containing protein</fullName>
    </recommendedName>
</protein>
<evidence type="ECO:0000256" key="2">
    <source>
        <dbReference type="ARBA" id="ARBA00022553"/>
    </source>
</evidence>
<feature type="region of interest" description="Disordered" evidence="3">
    <location>
        <begin position="249"/>
        <end position="281"/>
    </location>
</feature>
<evidence type="ECO:0000313" key="6">
    <source>
        <dbReference type="EMBL" id="CEK91253.1"/>
    </source>
</evidence>
<evidence type="ECO:0000259" key="4">
    <source>
        <dbReference type="Pfam" id="PF14909"/>
    </source>
</evidence>
<dbReference type="PANTHER" id="PTHR16435">
    <property type="entry name" value="SPERMATOGENESIS-ASSOCIATED PROTEIN 6 SPATA6"/>
    <property type="match status" value="1"/>
</dbReference>
<feature type="non-terminal residue" evidence="5">
    <location>
        <position position="1"/>
    </location>
</feature>
<feature type="domain" description="Spermatogenesis-associated protein 6 N-terminal" evidence="4">
    <location>
        <begin position="38"/>
        <end position="178"/>
    </location>
</feature>
<organism evidence="5">
    <name type="scientific">Arion vulgaris</name>
    <dbReference type="NCBI Taxonomy" id="1028688"/>
    <lineage>
        <taxon>Eukaryota</taxon>
        <taxon>Metazoa</taxon>
        <taxon>Spiralia</taxon>
        <taxon>Lophotrochozoa</taxon>
        <taxon>Mollusca</taxon>
        <taxon>Gastropoda</taxon>
        <taxon>Heterobranchia</taxon>
        <taxon>Euthyneura</taxon>
        <taxon>Panpulmonata</taxon>
        <taxon>Eupulmonata</taxon>
        <taxon>Stylommatophora</taxon>
        <taxon>Helicina</taxon>
        <taxon>Arionoidea</taxon>
        <taxon>Arionidae</taxon>
        <taxon>Arion</taxon>
    </lineage>
</organism>
<dbReference type="GO" id="GO:0032027">
    <property type="term" value="F:myosin light chain binding"/>
    <property type="evidence" value="ECO:0007669"/>
    <property type="project" value="InterPro"/>
</dbReference>
<gene>
    <name evidence="5" type="primary">ORF181780</name>
    <name evidence="6" type="synonym">ORF181786</name>
</gene>
<reference evidence="5" key="1">
    <citation type="submission" date="2014-12" db="EMBL/GenBank/DDBJ databases">
        <title>Insight into the proteome of Arion vulgaris.</title>
        <authorList>
            <person name="Aradska J."/>
            <person name="Bulat T."/>
            <person name="Smidak R."/>
            <person name="Sarate P."/>
            <person name="Gangsoo J."/>
            <person name="Sialana F."/>
            <person name="Bilban M."/>
            <person name="Lubec G."/>
        </authorList>
    </citation>
    <scope>NUCLEOTIDE SEQUENCE</scope>
    <source>
        <tissue evidence="5">Skin</tissue>
    </source>
</reference>
<evidence type="ECO:0000256" key="3">
    <source>
        <dbReference type="SAM" id="MobiDB-lite"/>
    </source>
</evidence>
<feature type="region of interest" description="Disordered" evidence="3">
    <location>
        <begin position="195"/>
        <end position="217"/>
    </location>
</feature>
<dbReference type="AlphaFoldDB" id="A0A0B7BED5"/>
<dbReference type="Pfam" id="PF14909">
    <property type="entry name" value="SPATA6"/>
    <property type="match status" value="1"/>
</dbReference>
<sequence length="409" mass="47035">LRTSTRATCRFLVQGVLLQQGQAYIRLTMPRRALKCIVDLQLNAASAPGVWLPSKEPVYLSVSLFNQYRNTACLDSVFPLIINEQFRFEKTYYTAVDPAQVAEILEDELIIFELVQLSEYTDGAVRLASYSTNARDFLYPFPSLAPSYSSHEREILMCRTIAFPGISPKLEFSTKTVIKESASLALDDAEEFGRKSRSSHRIRRAQSRSPSPSVRRKFADINLDDTIDPRPPFVVRKLDDDLIGRIPSSSAERLAKSKPKRSGSPIRPRSSSALDTLNSSTSAKPRYHLTKVIRKPYEEPLPVFKSRLSSTYDNDVDKEVEELTSIKPTSASFRPRSVSPLLYRRSFRDRYGDYYYYRPYSPFYPSLVERELERSRARRLSRLYGTYYTSLDDLELELRLARIRAGRYY</sequence>
<dbReference type="InterPro" id="IPR032732">
    <property type="entry name" value="SPATA6_N"/>
</dbReference>
<evidence type="ECO:0000313" key="5">
    <source>
        <dbReference type="EMBL" id="CEK91252.1"/>
    </source>
</evidence>
<dbReference type="GO" id="GO:0120212">
    <property type="term" value="C:sperm head-tail coupling apparatus"/>
    <property type="evidence" value="ECO:0007669"/>
    <property type="project" value="InterPro"/>
</dbReference>
<name>A0A0B7BED5_9EUPU</name>
<dbReference type="EMBL" id="HACG01044388">
    <property type="protein sequence ID" value="CEK91253.1"/>
    <property type="molecule type" value="Transcribed_RNA"/>
</dbReference>
<dbReference type="PANTHER" id="PTHR16435:SF6">
    <property type="entry name" value="IP09370P"/>
    <property type="match status" value="1"/>
</dbReference>
<feature type="compositionally biased region" description="Basic residues" evidence="3">
    <location>
        <begin position="195"/>
        <end position="206"/>
    </location>
</feature>
<comment type="similarity">
    <text evidence="1">Belongs to the SPATA6 family.</text>
</comment>
<dbReference type="EMBL" id="HACG01044387">
    <property type="protein sequence ID" value="CEK91252.1"/>
    <property type="molecule type" value="Transcribed_RNA"/>
</dbReference>
<keyword evidence="2" id="KW-0597">Phosphoprotein</keyword>
<evidence type="ECO:0000256" key="1">
    <source>
        <dbReference type="ARBA" id="ARBA00006215"/>
    </source>
</evidence>
<proteinExistence type="inferred from homology"/>
<dbReference type="GO" id="GO:0007283">
    <property type="term" value="P:spermatogenesis"/>
    <property type="evidence" value="ECO:0007669"/>
    <property type="project" value="InterPro"/>
</dbReference>